<dbReference type="Gene3D" id="3.80.10.10">
    <property type="entry name" value="Ribonuclease Inhibitor"/>
    <property type="match status" value="1"/>
</dbReference>
<comment type="caution">
    <text evidence="3">The sequence shown here is derived from an EMBL/GenBank/DDBJ whole genome shotgun (WGS) entry which is preliminary data.</text>
</comment>
<evidence type="ECO:0000259" key="2">
    <source>
        <dbReference type="Pfam" id="PF24758"/>
    </source>
</evidence>
<organism evidence="3 4">
    <name type="scientific">Panicum miliaceum</name>
    <name type="common">Proso millet</name>
    <name type="synonym">Broomcorn millet</name>
    <dbReference type="NCBI Taxonomy" id="4540"/>
    <lineage>
        <taxon>Eukaryota</taxon>
        <taxon>Viridiplantae</taxon>
        <taxon>Streptophyta</taxon>
        <taxon>Embryophyta</taxon>
        <taxon>Tracheophyta</taxon>
        <taxon>Spermatophyta</taxon>
        <taxon>Magnoliopsida</taxon>
        <taxon>Liliopsida</taxon>
        <taxon>Poales</taxon>
        <taxon>Poaceae</taxon>
        <taxon>PACMAD clade</taxon>
        <taxon>Panicoideae</taxon>
        <taxon>Panicodae</taxon>
        <taxon>Paniceae</taxon>
        <taxon>Panicinae</taxon>
        <taxon>Panicum</taxon>
        <taxon>Panicum sect. Panicum</taxon>
    </lineage>
</organism>
<dbReference type="STRING" id="4540.A0A3L6T8Z7"/>
<dbReference type="Proteomes" id="UP000275267">
    <property type="component" value="Unassembled WGS sequence"/>
</dbReference>
<dbReference type="InterPro" id="IPR032675">
    <property type="entry name" value="LRR_dom_sf"/>
</dbReference>
<dbReference type="PANTHER" id="PTHR32141">
    <property type="match status" value="1"/>
</dbReference>
<dbReference type="Pfam" id="PF08387">
    <property type="entry name" value="FBD"/>
    <property type="match status" value="1"/>
</dbReference>
<reference evidence="4" key="1">
    <citation type="journal article" date="2019" name="Nat. Commun.">
        <title>The genome of broomcorn millet.</title>
        <authorList>
            <person name="Zou C."/>
            <person name="Miki D."/>
            <person name="Li D."/>
            <person name="Tang Q."/>
            <person name="Xiao L."/>
            <person name="Rajput S."/>
            <person name="Deng P."/>
            <person name="Jia W."/>
            <person name="Huang R."/>
            <person name="Zhang M."/>
            <person name="Sun Y."/>
            <person name="Hu J."/>
            <person name="Fu X."/>
            <person name="Schnable P.S."/>
            <person name="Li F."/>
            <person name="Zhang H."/>
            <person name="Feng B."/>
            <person name="Zhu X."/>
            <person name="Liu R."/>
            <person name="Schnable J.C."/>
            <person name="Zhu J.-K."/>
            <person name="Zhang H."/>
        </authorList>
    </citation>
    <scope>NUCLEOTIDE SEQUENCE [LARGE SCALE GENOMIC DNA]</scope>
</reference>
<dbReference type="InterPro" id="IPR006566">
    <property type="entry name" value="FBD"/>
</dbReference>
<dbReference type="InterPro" id="IPR055302">
    <property type="entry name" value="F-box_dom-containing"/>
</dbReference>
<dbReference type="SUPFAM" id="SSF52047">
    <property type="entry name" value="RNI-like"/>
    <property type="match status" value="1"/>
</dbReference>
<feature type="domain" description="F-box/LRR-repeat protein 15/At3g58940/PEG3-like LRR" evidence="2">
    <location>
        <begin position="92"/>
        <end position="315"/>
    </location>
</feature>
<dbReference type="Pfam" id="PF24758">
    <property type="entry name" value="LRR_At5g56370"/>
    <property type="match status" value="1"/>
</dbReference>
<evidence type="ECO:0000313" key="3">
    <source>
        <dbReference type="EMBL" id="RLN33958.1"/>
    </source>
</evidence>
<gene>
    <name evidence="3" type="ORF">C2845_PM03G18500</name>
</gene>
<evidence type="ECO:0000313" key="4">
    <source>
        <dbReference type="Proteomes" id="UP000275267"/>
    </source>
</evidence>
<dbReference type="InterPro" id="IPR055411">
    <property type="entry name" value="LRR_FXL15/At3g58940/PEG3-like"/>
</dbReference>
<name>A0A3L6T8Z7_PANMI</name>
<dbReference type="AlphaFoldDB" id="A0A3L6T8Z7"/>
<accession>A0A3L6T8Z7</accession>
<dbReference type="EMBL" id="PQIB02000002">
    <property type="protein sequence ID" value="RLN33958.1"/>
    <property type="molecule type" value="Genomic_DNA"/>
</dbReference>
<dbReference type="OrthoDB" id="612216at2759"/>
<dbReference type="PANTHER" id="PTHR32141:SF168">
    <property type="entry name" value="OS12G0595200 PROTEIN"/>
    <property type="match status" value="1"/>
</dbReference>
<evidence type="ECO:0000259" key="1">
    <source>
        <dbReference type="Pfam" id="PF08387"/>
    </source>
</evidence>
<proteinExistence type="predicted"/>
<sequence length="397" mass="44251">MRMGVVTRAAKKRRLEEEDRLKDHISGLPDAVLSSRWRHIWRSAPLNVNLHGGCDPTGAVRRILSSHRVPGRRFSVVSMGHWWRREDAAATLEVWLRSPALNNLEELEFHFHLGFSYSKVPPPPLPASVHRFSSTLRAASFGGCSIAIADGDAAVPLLHLPLLKQLSLLNARISGSSLHALLAGCPVLESLLLLENHGCPRAQIVSPSLRSIGLCSGRQGLSRLQHLNIEDAPCLERLLFFTDVDMDISVISAPRLAILGKLSSKFPRLQFGTTAGFQKAMVSSVKVLAIPDGKLRLDAVINLMKCFPSLEKLYIKTGHVGKRNVWHLKHRNLIGTLDIRLKKIVFADYLGNKSHVSFAKFFVMNASMLESMTLQLKHRHIDNDVWIRSQHIYAAPD</sequence>
<feature type="domain" description="FBD" evidence="1">
    <location>
        <begin position="334"/>
        <end position="374"/>
    </location>
</feature>
<keyword evidence="4" id="KW-1185">Reference proteome</keyword>
<protein>
    <submittedName>
        <fullName evidence="3">Uncharacterized protein</fullName>
    </submittedName>
</protein>